<dbReference type="AlphaFoldDB" id="A0A8B8TGA7"/>
<dbReference type="RefSeq" id="XP_032341232.1">
    <property type="nucleotide sequence ID" value="XM_032485341.1"/>
</dbReference>
<reference evidence="2 3" key="1">
    <citation type="submission" date="2025-04" db="UniProtKB">
        <authorList>
            <consortium name="RefSeq"/>
        </authorList>
    </citation>
    <scope>IDENTIFICATION</scope>
    <source>
        <tissue evidence="2 3">Ear skin</tissue>
    </source>
</reference>
<evidence type="ECO:0000313" key="1">
    <source>
        <dbReference type="Proteomes" id="UP000694856"/>
    </source>
</evidence>
<sequence length="236" mass="25978">MASQLGVLPPVPPSPTMGQPLITSVASSAKRLLCAGQQRCSPVLSHPSLTSGPRVPWSMWTARIQSLLSAQTWLGRLRFPVPNSKHERLDELNLGMCSTLSDKLQRLVDAARVTCSQGKYLAPLNRAMHPLCLLWENLSPDPGAAAGMEGSICPRGCLLLQKEGRDQGPPARIHCWSHRGPCPEALTRTCKMRTDDILLPQKRGRLEGSRPGHRQLFTMLSESCQSINTISFIWDQ</sequence>
<accession>A0A8B8TGA7</accession>
<name>A0A8B8TGA7_CAMFR</name>
<proteinExistence type="predicted"/>
<organism evidence="1 2">
    <name type="scientific">Camelus ferus</name>
    <name type="common">Wild bactrian camel</name>
    <name type="synonym">Camelus bactrianus ferus</name>
    <dbReference type="NCBI Taxonomy" id="419612"/>
    <lineage>
        <taxon>Eukaryota</taxon>
        <taxon>Metazoa</taxon>
        <taxon>Chordata</taxon>
        <taxon>Craniata</taxon>
        <taxon>Vertebrata</taxon>
        <taxon>Euteleostomi</taxon>
        <taxon>Mammalia</taxon>
        <taxon>Eutheria</taxon>
        <taxon>Laurasiatheria</taxon>
        <taxon>Artiodactyla</taxon>
        <taxon>Tylopoda</taxon>
        <taxon>Camelidae</taxon>
        <taxon>Camelus</taxon>
    </lineage>
</organism>
<dbReference type="GeneID" id="116665481"/>
<dbReference type="KEGG" id="cfr:116665481"/>
<protein>
    <submittedName>
        <fullName evidence="2 3">Uncharacterized protein LOC116665481</fullName>
    </submittedName>
</protein>
<dbReference type="Proteomes" id="UP000694856">
    <property type="component" value="Chromosome 8"/>
</dbReference>
<evidence type="ECO:0000313" key="2">
    <source>
        <dbReference type="RefSeq" id="XP_032341232.1"/>
    </source>
</evidence>
<dbReference type="RefSeq" id="XP_032341233.1">
    <property type="nucleotide sequence ID" value="XM_032485342.1"/>
</dbReference>
<gene>
    <name evidence="2 3" type="primary">LOC116665481</name>
</gene>
<evidence type="ECO:0000313" key="3">
    <source>
        <dbReference type="RefSeq" id="XP_032341233.1"/>
    </source>
</evidence>
<keyword evidence="1" id="KW-1185">Reference proteome</keyword>